<dbReference type="AlphaFoldDB" id="A0A1H1N4H9"/>
<reference evidence="7 10" key="3">
    <citation type="submission" date="2024-04" db="EMBL/GenBank/DDBJ databases">
        <title>Draft genome sequence of Halopseudomonas sabulinigri NBRC 116187.</title>
        <authorList>
            <person name="Miyakawa T."/>
            <person name="Kusuya Y."/>
            <person name="Miura T."/>
        </authorList>
    </citation>
    <scope>NUCLEOTIDE SEQUENCE [LARGE SCALE GENOMIC DNA]</scope>
    <source>
        <strain evidence="7 10">4NH20-0042</strain>
    </source>
</reference>
<evidence type="ECO:0000256" key="5">
    <source>
        <dbReference type="ARBA" id="ARBA00023288"/>
    </source>
</evidence>
<keyword evidence="4" id="KW-0564">Palmitate</keyword>
<organism evidence="8 9">
    <name type="scientific">Halopseudomonas sabulinigri</name>
    <dbReference type="NCBI Taxonomy" id="472181"/>
    <lineage>
        <taxon>Bacteria</taxon>
        <taxon>Pseudomonadati</taxon>
        <taxon>Pseudomonadota</taxon>
        <taxon>Gammaproteobacteria</taxon>
        <taxon>Pseudomonadales</taxon>
        <taxon>Pseudomonadaceae</taxon>
        <taxon>Halopseudomonas</taxon>
    </lineage>
</organism>
<dbReference type="NCBIfam" id="NF033216">
    <property type="entry name" value="lipo_YgdI_YgdR"/>
    <property type="match status" value="1"/>
</dbReference>
<dbReference type="PANTHER" id="PTHR37011">
    <property type="entry name" value="POT FAMILY PEPTIDE TRANSPORT PROTEIN-RELATED"/>
    <property type="match status" value="1"/>
</dbReference>
<keyword evidence="1" id="KW-1003">Cell membrane</keyword>
<dbReference type="PANTHER" id="PTHR37011:SF1">
    <property type="entry name" value="POT FAMILY PEPTIDE TRANSPORT PROTEIN"/>
    <property type="match status" value="1"/>
</dbReference>
<evidence type="ECO:0000256" key="1">
    <source>
        <dbReference type="ARBA" id="ARBA00022475"/>
    </source>
</evidence>
<feature type="domain" description="Lipoprotein YgdI/YgdR-like SH3-like" evidence="6">
    <location>
        <begin position="25"/>
        <end position="71"/>
    </location>
</feature>
<keyword evidence="10" id="KW-1185">Reference proteome</keyword>
<dbReference type="PROSITE" id="PS51257">
    <property type="entry name" value="PROKAR_LIPOPROTEIN"/>
    <property type="match status" value="1"/>
</dbReference>
<dbReference type="InterPro" id="IPR010920">
    <property type="entry name" value="LSM_dom_sf"/>
</dbReference>
<keyword evidence="5 7" id="KW-0449">Lipoprotein</keyword>
<evidence type="ECO:0000313" key="9">
    <source>
        <dbReference type="Proteomes" id="UP000243413"/>
    </source>
</evidence>
<dbReference type="Pfam" id="PF06004">
    <property type="entry name" value="DUF903"/>
    <property type="match status" value="1"/>
</dbReference>
<protein>
    <submittedName>
        <fullName evidence="7">Lipoprotein YgdR</fullName>
    </submittedName>
</protein>
<name>A0A1H1N4H9_9GAMM</name>
<keyword evidence="3" id="KW-0472">Membrane</keyword>
<evidence type="ECO:0000256" key="3">
    <source>
        <dbReference type="ARBA" id="ARBA00023136"/>
    </source>
</evidence>
<proteinExistence type="predicted"/>
<dbReference type="Gene3D" id="2.30.30.100">
    <property type="match status" value="1"/>
</dbReference>
<keyword evidence="2" id="KW-0732">Signal</keyword>
<gene>
    <name evidence="7" type="primary">ygdR</name>
    <name evidence="7" type="ORF">NBRC116187_05510</name>
    <name evidence="8" type="ORF">SAMN05216271_0779</name>
</gene>
<reference evidence="8" key="1">
    <citation type="submission" date="2016-10" db="EMBL/GenBank/DDBJ databases">
        <authorList>
            <person name="de Groot N.N."/>
        </authorList>
    </citation>
    <scope>NUCLEOTIDE SEQUENCE [LARGE SCALE GENOMIC DNA]</scope>
    <source>
        <strain evidence="8">JCM 14963</strain>
    </source>
</reference>
<dbReference type="RefSeq" id="WP_092284020.1">
    <property type="nucleotide sequence ID" value="NZ_BAABWD010000001.1"/>
</dbReference>
<evidence type="ECO:0000313" key="10">
    <source>
        <dbReference type="Proteomes" id="UP001486808"/>
    </source>
</evidence>
<evidence type="ECO:0000313" key="8">
    <source>
        <dbReference type="EMBL" id="SDR93896.1"/>
    </source>
</evidence>
<dbReference type="STRING" id="472181.SAMN05216271_0779"/>
<sequence>MKPWKLAALGAVAMLAVVGCSNDHIIRTEDGEMIQSNEKPEIDEDTGMIEYEDEQGYDNQVKQSDVKEIIER</sequence>
<reference evidence="9" key="2">
    <citation type="submission" date="2016-10" db="EMBL/GenBank/DDBJ databases">
        <authorList>
            <person name="Varghese N."/>
            <person name="Submissions S."/>
        </authorList>
    </citation>
    <scope>NUCLEOTIDE SEQUENCE [LARGE SCALE GENOMIC DNA]</scope>
    <source>
        <strain evidence="9">JCM 14963</strain>
    </source>
</reference>
<evidence type="ECO:0000256" key="2">
    <source>
        <dbReference type="ARBA" id="ARBA00022729"/>
    </source>
</evidence>
<dbReference type="InterPro" id="IPR010305">
    <property type="entry name" value="YgdI/YgdR-like"/>
</dbReference>
<dbReference type="EMBL" id="LT629763">
    <property type="protein sequence ID" value="SDR93896.1"/>
    <property type="molecule type" value="Genomic_DNA"/>
</dbReference>
<dbReference type="InterPro" id="IPR047807">
    <property type="entry name" value="YgdI/YgdR-like_SH3-like"/>
</dbReference>
<evidence type="ECO:0000259" key="6">
    <source>
        <dbReference type="Pfam" id="PF06004"/>
    </source>
</evidence>
<dbReference type="OrthoDB" id="6520455at2"/>
<accession>A0A1H1N4H9</accession>
<evidence type="ECO:0000313" key="7">
    <source>
        <dbReference type="EMBL" id="GAA6130191.1"/>
    </source>
</evidence>
<dbReference type="Proteomes" id="UP000243413">
    <property type="component" value="Chromosome I"/>
</dbReference>
<dbReference type="SUPFAM" id="SSF50182">
    <property type="entry name" value="Sm-like ribonucleoproteins"/>
    <property type="match status" value="1"/>
</dbReference>
<evidence type="ECO:0000256" key="4">
    <source>
        <dbReference type="ARBA" id="ARBA00023139"/>
    </source>
</evidence>
<dbReference type="Proteomes" id="UP001486808">
    <property type="component" value="Unassembled WGS sequence"/>
</dbReference>
<dbReference type="EMBL" id="BAABWD010000001">
    <property type="protein sequence ID" value="GAA6130191.1"/>
    <property type="molecule type" value="Genomic_DNA"/>
</dbReference>